<name>A0AA41WM32_9GAMM</name>
<comment type="similarity">
    <text evidence="2 4">Belongs to the glucose-6-phosphate 1-epimerase family.</text>
</comment>
<dbReference type="Proteomes" id="UP001165292">
    <property type="component" value="Unassembled WGS sequence"/>
</dbReference>
<dbReference type="PIRSF" id="PIRSF016020">
    <property type="entry name" value="PHexose_mutarotase"/>
    <property type="match status" value="1"/>
</dbReference>
<evidence type="ECO:0000313" key="7">
    <source>
        <dbReference type="Proteomes" id="UP001165292"/>
    </source>
</evidence>
<dbReference type="InterPro" id="IPR014718">
    <property type="entry name" value="GH-type_carb-bd"/>
</dbReference>
<reference evidence="6" key="1">
    <citation type="submission" date="2022-06" db="EMBL/GenBank/DDBJ databases">
        <title>Detection of beta-lactamases in bacteria of animal origin.</title>
        <authorList>
            <person name="Mlynarcik P."/>
            <person name="Zdarska V."/>
            <person name="Chudobova H."/>
            <person name="Prochazkova P."/>
            <person name="Hricova K."/>
            <person name="Mezerova K."/>
            <person name="Bardon J."/>
            <person name="Dolejska M."/>
            <person name="Sukkar I."/>
            <person name="Kolar M."/>
        </authorList>
    </citation>
    <scope>NUCLEOTIDE SEQUENCE</scope>
    <source>
        <strain evidence="6">S 300-3</strain>
    </source>
</reference>
<evidence type="ECO:0000256" key="2">
    <source>
        <dbReference type="ARBA" id="ARBA00005866"/>
    </source>
</evidence>
<dbReference type="GO" id="GO:0047938">
    <property type="term" value="F:glucose-6-phosphate 1-epimerase activity"/>
    <property type="evidence" value="ECO:0007669"/>
    <property type="project" value="UniProtKB-UniRule"/>
</dbReference>
<dbReference type="SUPFAM" id="SSF74650">
    <property type="entry name" value="Galactose mutarotase-like"/>
    <property type="match status" value="1"/>
</dbReference>
<feature type="active site" evidence="5">
    <location>
        <position position="270"/>
    </location>
</feature>
<gene>
    <name evidence="6" type="ORF">NJF43_09330</name>
</gene>
<proteinExistence type="inferred from homology"/>
<dbReference type="RefSeq" id="WP_253162783.1">
    <property type="nucleotide sequence ID" value="NZ_JAMYBS010000008.1"/>
</dbReference>
<comment type="caution">
    <text evidence="6">The sequence shown here is derived from an EMBL/GenBank/DDBJ whole genome shotgun (WGS) entry which is preliminary data.</text>
</comment>
<dbReference type="AlphaFoldDB" id="A0AA41WM32"/>
<evidence type="ECO:0000256" key="5">
    <source>
        <dbReference type="PIRSR" id="PIRSR016020-1"/>
    </source>
</evidence>
<dbReference type="InterPro" id="IPR025532">
    <property type="entry name" value="G6P_1-epimerase"/>
</dbReference>
<evidence type="ECO:0000256" key="4">
    <source>
        <dbReference type="PIRNR" id="PIRNR016020"/>
    </source>
</evidence>
<evidence type="ECO:0000313" key="6">
    <source>
        <dbReference type="EMBL" id="MCO7544950.1"/>
    </source>
</evidence>
<dbReference type="GO" id="GO:0030246">
    <property type="term" value="F:carbohydrate binding"/>
    <property type="evidence" value="ECO:0007669"/>
    <property type="project" value="UniProtKB-UniRule"/>
</dbReference>
<comment type="catalytic activity">
    <reaction evidence="1">
        <text>alpha-D-glucose 6-phosphate = beta-D-glucose 6-phosphate</text>
        <dbReference type="Rhea" id="RHEA:16249"/>
        <dbReference type="ChEBI" id="CHEBI:58225"/>
        <dbReference type="ChEBI" id="CHEBI:58247"/>
        <dbReference type="EC" id="5.1.3.15"/>
    </reaction>
</comment>
<dbReference type="EMBL" id="JAMYBS010000008">
    <property type="protein sequence ID" value="MCO7544950.1"/>
    <property type="molecule type" value="Genomic_DNA"/>
</dbReference>
<keyword evidence="3 4" id="KW-0413">Isomerase</keyword>
<dbReference type="InterPro" id="IPR008183">
    <property type="entry name" value="Aldose_1/G6P_1-epimerase"/>
</dbReference>
<accession>A0AA41WM32</accession>
<sequence length="298" mass="33684">MPIDIQRIEIDQLACWRIRRGDDELLVAEQGAQVLSYRQGDAPPIIWLSEEAAFQQGQSVRGGVPICWPWFGDLKRNPEDVQAAYRGETEAPFHGLVRGQGWQLAQQRCEGDTGILEFSCPQALGALPGWPHRVELKLQIRLDERLHISLTSRNLGDQPVAISQALHSYFAIGDIHQVSVEGLDGCRYIDTLENWQQRQQQGDLRFTGETDRIYLDLPPTLHLRDPQLNRRITMQTRGSRSAILWNPWIDKAQRLSQFADDAWQRMACIETANAMDDRVLLNAGASHTLAVSIGSESI</sequence>
<dbReference type="Pfam" id="PF01263">
    <property type="entry name" value="Aldose_epim"/>
    <property type="match status" value="1"/>
</dbReference>
<dbReference type="InterPro" id="IPR011013">
    <property type="entry name" value="Gal_mutarotase_sf_dom"/>
</dbReference>
<dbReference type="Gene3D" id="2.70.98.10">
    <property type="match status" value="1"/>
</dbReference>
<evidence type="ECO:0000256" key="3">
    <source>
        <dbReference type="ARBA" id="ARBA00023235"/>
    </source>
</evidence>
<dbReference type="PANTHER" id="PTHR11122:SF13">
    <property type="entry name" value="GLUCOSE-6-PHOSPHATE 1-EPIMERASE"/>
    <property type="match status" value="1"/>
</dbReference>
<dbReference type="CDD" id="cd09020">
    <property type="entry name" value="D-hex-6-P-epi_like"/>
    <property type="match status" value="1"/>
</dbReference>
<feature type="active site" evidence="5">
    <location>
        <position position="167"/>
    </location>
</feature>
<dbReference type="GO" id="GO:0005975">
    <property type="term" value="P:carbohydrate metabolic process"/>
    <property type="evidence" value="ECO:0007669"/>
    <property type="project" value="InterPro"/>
</dbReference>
<dbReference type="PANTHER" id="PTHR11122">
    <property type="entry name" value="APOSPORY-ASSOCIATED PROTEIN C-RELATED"/>
    <property type="match status" value="1"/>
</dbReference>
<dbReference type="EC" id="5.1.3.15" evidence="4"/>
<organism evidence="6 7">
    <name type="scientific">Stutzerimonas nitrititolerans</name>
    <dbReference type="NCBI Taxonomy" id="2482751"/>
    <lineage>
        <taxon>Bacteria</taxon>
        <taxon>Pseudomonadati</taxon>
        <taxon>Pseudomonadota</taxon>
        <taxon>Gammaproteobacteria</taxon>
        <taxon>Pseudomonadales</taxon>
        <taxon>Pseudomonadaceae</taxon>
        <taxon>Stutzerimonas</taxon>
    </lineage>
</organism>
<protein>
    <recommendedName>
        <fullName evidence="4">Putative glucose-6-phosphate 1-epimerase</fullName>
        <ecNumber evidence="4">5.1.3.15</ecNumber>
    </recommendedName>
</protein>
<evidence type="ECO:0000256" key="1">
    <source>
        <dbReference type="ARBA" id="ARBA00001096"/>
    </source>
</evidence>